<dbReference type="GO" id="GO:0061630">
    <property type="term" value="F:ubiquitin protein ligase activity"/>
    <property type="evidence" value="ECO:0007669"/>
    <property type="project" value="UniProtKB-EC"/>
</dbReference>
<gene>
    <name evidence="20" type="ORF">BpHYR1_050252</name>
</gene>
<dbReference type="InterPro" id="IPR010606">
    <property type="entry name" value="Mib_Herc2"/>
</dbReference>
<dbReference type="GO" id="GO:0007219">
    <property type="term" value="P:Notch signaling pathway"/>
    <property type="evidence" value="ECO:0007669"/>
    <property type="project" value="UniProtKB-KW"/>
</dbReference>
<dbReference type="Pfam" id="PF13920">
    <property type="entry name" value="zf-C3HC4_3"/>
    <property type="match status" value="3"/>
</dbReference>
<comment type="catalytic activity">
    <reaction evidence="1">
        <text>S-ubiquitinyl-[E2 ubiquitin-conjugating enzyme]-L-cysteine + [acceptor protein]-L-lysine = [E2 ubiquitin-conjugating enzyme]-L-cysteine + N(6)-ubiquitinyl-[acceptor protein]-L-lysine.</text>
        <dbReference type="EC" id="2.3.2.27"/>
    </reaction>
</comment>
<evidence type="ECO:0000256" key="12">
    <source>
        <dbReference type="ARBA" id="ARBA00022976"/>
    </source>
</evidence>
<evidence type="ECO:0000256" key="14">
    <source>
        <dbReference type="ARBA" id="ARBA00023054"/>
    </source>
</evidence>
<name>A0A3M7RV86_BRAPC</name>
<dbReference type="Proteomes" id="UP000276133">
    <property type="component" value="Unassembled WGS sequence"/>
</dbReference>
<feature type="repeat" description="ANK" evidence="15">
    <location>
        <begin position="601"/>
        <end position="633"/>
    </location>
</feature>
<dbReference type="OrthoDB" id="2122982at2759"/>
<dbReference type="Gene3D" id="3.30.60.90">
    <property type="match status" value="1"/>
</dbReference>
<evidence type="ECO:0000256" key="2">
    <source>
        <dbReference type="ARBA" id="ARBA00004496"/>
    </source>
</evidence>
<dbReference type="InterPro" id="IPR013083">
    <property type="entry name" value="Znf_RING/FYVE/PHD"/>
</dbReference>
<dbReference type="STRING" id="10195.A0A3M7RV86"/>
<protein>
    <recommendedName>
        <fullName evidence="4">RING-type E3 ubiquitin transferase</fullName>
        <ecNumber evidence="4">2.3.2.27</ecNumber>
    </recommendedName>
</protein>
<keyword evidence="14" id="KW-0175">Coiled coil</keyword>
<dbReference type="Pfam" id="PF00569">
    <property type="entry name" value="ZZ"/>
    <property type="match status" value="1"/>
</dbReference>
<comment type="subcellular location">
    <subcellularLocation>
        <location evidence="2">Cytoplasm</location>
    </subcellularLocation>
</comment>
<evidence type="ECO:0000256" key="8">
    <source>
        <dbReference type="ARBA" id="ARBA00022737"/>
    </source>
</evidence>
<evidence type="ECO:0000256" key="1">
    <source>
        <dbReference type="ARBA" id="ARBA00000900"/>
    </source>
</evidence>
<dbReference type="Gene3D" id="1.25.40.20">
    <property type="entry name" value="Ankyrin repeat-containing domain"/>
    <property type="match status" value="3"/>
</dbReference>
<feature type="repeat" description="ANK" evidence="15">
    <location>
        <begin position="706"/>
        <end position="738"/>
    </location>
</feature>
<dbReference type="Gene3D" id="2.30.30.40">
    <property type="entry name" value="SH3 Domains"/>
    <property type="match status" value="2"/>
</dbReference>
<dbReference type="PROSITE" id="PS50088">
    <property type="entry name" value="ANK_REPEAT"/>
    <property type="match status" value="4"/>
</dbReference>
<evidence type="ECO:0000259" key="18">
    <source>
        <dbReference type="PROSITE" id="PS50135"/>
    </source>
</evidence>
<evidence type="ECO:0000256" key="10">
    <source>
        <dbReference type="ARBA" id="ARBA00022786"/>
    </source>
</evidence>
<feature type="domain" description="RING-type" evidence="17">
    <location>
        <begin position="939"/>
        <end position="974"/>
    </location>
</feature>
<evidence type="ECO:0000256" key="9">
    <source>
        <dbReference type="ARBA" id="ARBA00022771"/>
    </source>
</evidence>
<keyword evidence="10" id="KW-0833">Ubl conjugation pathway</keyword>
<dbReference type="EMBL" id="REGN01002533">
    <property type="protein sequence ID" value="RNA27483.1"/>
    <property type="molecule type" value="Genomic_DNA"/>
</dbReference>
<organism evidence="20 21">
    <name type="scientific">Brachionus plicatilis</name>
    <name type="common">Marine rotifer</name>
    <name type="synonym">Brachionus muelleri</name>
    <dbReference type="NCBI Taxonomy" id="10195"/>
    <lineage>
        <taxon>Eukaryota</taxon>
        <taxon>Metazoa</taxon>
        <taxon>Spiralia</taxon>
        <taxon>Gnathifera</taxon>
        <taxon>Rotifera</taxon>
        <taxon>Eurotatoria</taxon>
        <taxon>Monogononta</taxon>
        <taxon>Pseudotrocha</taxon>
        <taxon>Ploima</taxon>
        <taxon>Brachionidae</taxon>
        <taxon>Brachionus</taxon>
    </lineage>
</organism>
<dbReference type="SMART" id="SM00184">
    <property type="entry name" value="RING"/>
    <property type="match status" value="3"/>
</dbReference>
<keyword evidence="12" id="KW-0914">Notch signaling pathway</keyword>
<dbReference type="InterPro" id="IPR000433">
    <property type="entry name" value="Znf_ZZ"/>
</dbReference>
<dbReference type="PROSITE" id="PS50089">
    <property type="entry name" value="ZF_RING_2"/>
    <property type="match status" value="3"/>
</dbReference>
<keyword evidence="8" id="KW-0677">Repeat</keyword>
<keyword evidence="5" id="KW-0963">Cytoplasm</keyword>
<dbReference type="InterPro" id="IPR043145">
    <property type="entry name" value="Znf_ZZ_sf"/>
</dbReference>
<keyword evidence="11" id="KW-0862">Zinc</keyword>
<evidence type="ECO:0000256" key="13">
    <source>
        <dbReference type="ARBA" id="ARBA00023043"/>
    </source>
</evidence>
<reference evidence="20 21" key="1">
    <citation type="journal article" date="2018" name="Sci. Rep.">
        <title>Genomic signatures of local adaptation to the degree of environmental predictability in rotifers.</title>
        <authorList>
            <person name="Franch-Gras L."/>
            <person name="Hahn C."/>
            <person name="Garcia-Roger E.M."/>
            <person name="Carmona M.J."/>
            <person name="Serra M."/>
            <person name="Gomez A."/>
        </authorList>
    </citation>
    <scope>NUCLEOTIDE SEQUENCE [LARGE SCALE GENOMIC DNA]</scope>
    <source>
        <strain evidence="20">HYR1</strain>
    </source>
</reference>
<dbReference type="SMART" id="SM00248">
    <property type="entry name" value="ANK"/>
    <property type="match status" value="8"/>
</dbReference>
<dbReference type="InterPro" id="IPR036770">
    <property type="entry name" value="Ankyrin_rpt-contain_sf"/>
</dbReference>
<evidence type="ECO:0000256" key="16">
    <source>
        <dbReference type="PROSITE-ProRule" id="PRU00228"/>
    </source>
</evidence>
<dbReference type="CDD" id="cd16727">
    <property type="entry name" value="RING-HC_MIB1_rpt3"/>
    <property type="match status" value="1"/>
</dbReference>
<evidence type="ECO:0000256" key="15">
    <source>
        <dbReference type="PROSITE-ProRule" id="PRU00023"/>
    </source>
</evidence>
<feature type="domain" description="MIB/HERC2" evidence="19">
    <location>
        <begin position="151"/>
        <end position="230"/>
    </location>
</feature>
<evidence type="ECO:0000256" key="5">
    <source>
        <dbReference type="ARBA" id="ARBA00022490"/>
    </source>
</evidence>
<keyword evidence="13 15" id="KW-0040">ANK repeat</keyword>
<dbReference type="SUPFAM" id="SSF48403">
    <property type="entry name" value="Ankyrin repeat"/>
    <property type="match status" value="1"/>
</dbReference>
<comment type="pathway">
    <text evidence="3">Protein modification; protein ubiquitination.</text>
</comment>
<dbReference type="GO" id="GO:0008270">
    <property type="term" value="F:zinc ion binding"/>
    <property type="evidence" value="ECO:0007669"/>
    <property type="project" value="UniProtKB-KW"/>
</dbReference>
<evidence type="ECO:0000256" key="6">
    <source>
        <dbReference type="ARBA" id="ARBA00022679"/>
    </source>
</evidence>
<dbReference type="PROSITE" id="PS50135">
    <property type="entry name" value="ZF_ZZ_2"/>
    <property type="match status" value="1"/>
</dbReference>
<sequence length="1062" mass="119482">MAEQNSAKDLSNLSRFIGCRVVRGPDWKWTKQDGGEGHVGTIRSFESSEEVVVVWDNGTGANYRCSVEFDIRILEPSPCGFFHESVKCHECGQDPLYGIRWVCADCLANDNRNINLCSRCYHDDKHQTKHRFFRILTHLSEKVLVEPRKKSKKLSFKGIYPGAKVVRGIDWSWDDQDNSGSSCKGKVIQVKDWNSKSPLSGVFVNWESGNKNLYRLGFEGMSDLKCVSDAKGGYYYRDHLPVLGDKDYRKCKKNINDVRSDAVSEEDRKKKLKIFKNSPVQNVSKSITSSNSSIIDEAKIFKVNDRVNIDLDFEVVQSLQIGHGGWCEAMFECLGNTGVITNIDSDNDFEVTYSSGNKWTLNPAVLSLAQESSSENKNMNNLDERSSNLPKCSIQSSNLIDLFSNNLTKYQDSIFRVEDLVEISSDMELVKKLQYGHGEWAEAMLPTLGQIGKIVKIYDDNDLKIEVCGTTWTFNPLVVGKVDQTKNKKFIITKELSEELVKAAANGEMEKCEYILGMTGANVNSFFAGHSALHAASQNGHLEVIKLLIGSNVDVEAEDKDGDRAIHHAAFGNEPKVIEILFSMEGKELKSSLELNSRNKKMQTALHIAVNKAHVEVVKILLNYGAHPSLQDVDGDTPLHDAITKKNDEIIQLLLEANADISVCNKHGFNAIHHAALRGNVSSMKCLLDKIISLEKHWLIDEKKEDGFSALHLACLNSYQEVVELMLNYSRFLNINIQNNSLQTPLHFAIERLNYEIAKSLILNKISKCDLNAKDKDGDTPLHSLLKNYTISLLKNFKDLRQKNDGSSFEKGPNRAENVSEPGEKMNKAEFHKIALMLIENGASISIKNKKNQTPLDLCNDPEFGKILAIHNSETIKLHSAQQNLKIDFDECPICCDKRQEVLFKPCNHLNACKECSSRLKKCLICKEAILDRIQLEKCVICGEHVSNVLMEPCGHIQTCESCSKPLQKCTKCRMPVEKQINIVSSKMESTNGKNLDGNCLNLKKLQQQLQDIKEQTMCPVCMDKQKNMVFLCGHGTCQLCGDQMNECPICRKLIQKKILIY</sequence>
<dbReference type="GO" id="GO:0016567">
    <property type="term" value="P:protein ubiquitination"/>
    <property type="evidence" value="ECO:0007669"/>
    <property type="project" value="UniProtKB-UniPathway"/>
</dbReference>
<dbReference type="EC" id="2.3.2.27" evidence="4"/>
<dbReference type="PROSITE" id="PS51416">
    <property type="entry name" value="MIB_HERC2"/>
    <property type="match status" value="2"/>
</dbReference>
<evidence type="ECO:0000256" key="4">
    <source>
        <dbReference type="ARBA" id="ARBA00012483"/>
    </source>
</evidence>
<dbReference type="InterPro" id="IPR040847">
    <property type="entry name" value="SH3_15"/>
</dbReference>
<dbReference type="FunFam" id="2.30.30.40:FF:000078">
    <property type="entry name" value="Putative e3 ubiquitin-protein ligase mib2"/>
    <property type="match status" value="1"/>
</dbReference>
<feature type="domain" description="RING-type" evidence="17">
    <location>
        <begin position="892"/>
        <end position="927"/>
    </location>
</feature>
<evidence type="ECO:0000259" key="19">
    <source>
        <dbReference type="PROSITE" id="PS51416"/>
    </source>
</evidence>
<dbReference type="InterPro" id="IPR037252">
    <property type="entry name" value="Mib_Herc2_sf"/>
</dbReference>
<evidence type="ECO:0000256" key="7">
    <source>
        <dbReference type="ARBA" id="ARBA00022723"/>
    </source>
</evidence>
<dbReference type="GO" id="GO:0006897">
    <property type="term" value="P:endocytosis"/>
    <property type="evidence" value="ECO:0007669"/>
    <property type="project" value="TreeGrafter"/>
</dbReference>
<dbReference type="SMART" id="SM00291">
    <property type="entry name" value="ZnF_ZZ"/>
    <property type="match status" value="1"/>
</dbReference>
<evidence type="ECO:0000256" key="3">
    <source>
        <dbReference type="ARBA" id="ARBA00004906"/>
    </source>
</evidence>
<feature type="repeat" description="ANK" evidence="15">
    <location>
        <begin position="634"/>
        <end position="666"/>
    </location>
</feature>
<proteinExistence type="predicted"/>
<dbReference type="UniPathway" id="UPA00143"/>
<keyword evidence="6" id="KW-0808">Transferase</keyword>
<dbReference type="Pfam" id="PF13857">
    <property type="entry name" value="Ank_5"/>
    <property type="match status" value="1"/>
</dbReference>
<dbReference type="GO" id="GO:0005737">
    <property type="term" value="C:cytoplasm"/>
    <property type="evidence" value="ECO:0007669"/>
    <property type="project" value="UniProtKB-SubCell"/>
</dbReference>
<feature type="domain" description="MIB/HERC2" evidence="19">
    <location>
        <begin position="7"/>
        <end position="77"/>
    </location>
</feature>
<evidence type="ECO:0000313" key="21">
    <source>
        <dbReference type="Proteomes" id="UP000276133"/>
    </source>
</evidence>
<dbReference type="InterPro" id="IPR002110">
    <property type="entry name" value="Ankyrin_rpt"/>
</dbReference>
<comment type="caution">
    <text evidence="20">The sequence shown here is derived from an EMBL/GenBank/DDBJ whole genome shotgun (WGS) entry which is preliminary data.</text>
</comment>
<dbReference type="PANTHER" id="PTHR24202">
    <property type="entry name" value="E3 UBIQUITIN-PROTEIN LIGASE MIB2"/>
    <property type="match status" value="1"/>
</dbReference>
<dbReference type="Pfam" id="PF06701">
    <property type="entry name" value="MIB_HERC2"/>
    <property type="match status" value="2"/>
</dbReference>
<evidence type="ECO:0000259" key="17">
    <source>
        <dbReference type="PROSITE" id="PS50089"/>
    </source>
</evidence>
<evidence type="ECO:0000313" key="20">
    <source>
        <dbReference type="EMBL" id="RNA27483.1"/>
    </source>
</evidence>
<feature type="domain" description="RING-type" evidence="17">
    <location>
        <begin position="1019"/>
        <end position="1052"/>
    </location>
</feature>
<dbReference type="PRINTS" id="PR01415">
    <property type="entry name" value="ANKYRIN"/>
</dbReference>
<keyword evidence="7" id="KW-0479">Metal-binding</keyword>
<evidence type="ECO:0000256" key="11">
    <source>
        <dbReference type="ARBA" id="ARBA00022833"/>
    </source>
</evidence>
<dbReference type="PROSITE" id="PS50297">
    <property type="entry name" value="ANK_REP_REGION"/>
    <property type="match status" value="4"/>
</dbReference>
<dbReference type="Gene3D" id="3.30.40.10">
    <property type="entry name" value="Zinc/RING finger domain, C3HC4 (zinc finger)"/>
    <property type="match status" value="3"/>
</dbReference>
<feature type="domain" description="ZZ-type" evidence="18">
    <location>
        <begin position="83"/>
        <end position="140"/>
    </location>
</feature>
<dbReference type="AlphaFoldDB" id="A0A3M7RV86"/>
<dbReference type="PANTHER" id="PTHR24202:SF53">
    <property type="entry name" value="E3 UBIQUITIN-PROTEIN LIGASE MIB1"/>
    <property type="match status" value="1"/>
</dbReference>
<feature type="repeat" description="ANK" evidence="15">
    <location>
        <begin position="528"/>
        <end position="560"/>
    </location>
</feature>
<dbReference type="Pfam" id="PF12796">
    <property type="entry name" value="Ank_2"/>
    <property type="match status" value="2"/>
</dbReference>
<dbReference type="GO" id="GO:0016874">
    <property type="term" value="F:ligase activity"/>
    <property type="evidence" value="ECO:0007669"/>
    <property type="project" value="UniProtKB-KW"/>
</dbReference>
<accession>A0A3M7RV86</accession>
<dbReference type="InterPro" id="IPR001841">
    <property type="entry name" value="Znf_RING"/>
</dbReference>
<keyword evidence="9 16" id="KW-0863">Zinc-finger</keyword>
<keyword evidence="20" id="KW-0436">Ligase</keyword>
<dbReference type="SUPFAM" id="SSF57850">
    <property type="entry name" value="RING/U-box"/>
    <property type="match status" value="2"/>
</dbReference>
<dbReference type="Pfam" id="PF18346">
    <property type="entry name" value="SH3_15"/>
    <property type="match status" value="2"/>
</dbReference>
<keyword evidence="21" id="KW-1185">Reference proteome</keyword>
<dbReference type="SUPFAM" id="SSF159034">
    <property type="entry name" value="Mib/herc2 domain-like"/>
    <property type="match status" value="2"/>
</dbReference>